<dbReference type="EMBL" id="AESD01000149">
    <property type="protein sequence ID" value="EHJ14402.1"/>
    <property type="molecule type" value="Genomic_DNA"/>
</dbReference>
<dbReference type="GeneID" id="88764801"/>
<gene>
    <name evidence="2" type="ORF">CWATWH0003_0926</name>
</gene>
<dbReference type="SUPFAM" id="SSF47413">
    <property type="entry name" value="lambda repressor-like DNA-binding domains"/>
    <property type="match status" value="1"/>
</dbReference>
<dbReference type="InterPro" id="IPR010982">
    <property type="entry name" value="Lambda_DNA-bd_dom_sf"/>
</dbReference>
<comment type="caution">
    <text evidence="2">The sequence shown here is derived from an EMBL/GenBank/DDBJ whole genome shotgun (WGS) entry which is preliminary data.</text>
</comment>
<organism evidence="2 3">
    <name type="scientific">Crocosphaera watsonii WH 0003</name>
    <dbReference type="NCBI Taxonomy" id="423471"/>
    <lineage>
        <taxon>Bacteria</taxon>
        <taxon>Bacillati</taxon>
        <taxon>Cyanobacteriota</taxon>
        <taxon>Cyanophyceae</taxon>
        <taxon>Oscillatoriophycideae</taxon>
        <taxon>Chroococcales</taxon>
        <taxon>Aphanothecaceae</taxon>
        <taxon>Crocosphaera</taxon>
    </lineage>
</organism>
<dbReference type="InterPro" id="IPR001387">
    <property type="entry name" value="Cro/C1-type_HTH"/>
</dbReference>
<reference evidence="2 3" key="1">
    <citation type="journal article" date="2011" name="Front. Microbiol.">
        <title>Two Strains of Crocosphaera watsonii with Highly Conserved Genomes are Distinguished by Strain-Specific Features.</title>
        <authorList>
            <person name="Bench S.R."/>
            <person name="Ilikchyan I.N."/>
            <person name="Tripp H.J."/>
            <person name="Zehr J.P."/>
        </authorList>
    </citation>
    <scope>NUCLEOTIDE SEQUENCE [LARGE SCALE GENOMIC DNA]</scope>
    <source>
        <strain evidence="2 3">WH 0003</strain>
    </source>
</reference>
<dbReference type="Pfam" id="PF01381">
    <property type="entry name" value="HTH_3"/>
    <property type="match status" value="1"/>
</dbReference>
<dbReference type="Gene3D" id="1.10.260.40">
    <property type="entry name" value="lambda repressor-like DNA-binding domains"/>
    <property type="match status" value="1"/>
</dbReference>
<dbReference type="Proteomes" id="UP000003477">
    <property type="component" value="Unassembled WGS sequence"/>
</dbReference>
<name>G5J089_CROWT</name>
<sequence length="91" mass="10513">MSDLEKYITERKQKDCDFSDNFESGYLSFKLGFILAQTREESGITIEEIAQQLNCDQATVFEIENNIQSVDIVTLEKYIKALGKELILEIR</sequence>
<dbReference type="RefSeq" id="WP_007309459.1">
    <property type="nucleotide sequence ID" value="NZ_AESD01000149.1"/>
</dbReference>
<dbReference type="SMART" id="SM00530">
    <property type="entry name" value="HTH_XRE"/>
    <property type="match status" value="1"/>
</dbReference>
<dbReference type="PROSITE" id="PS50943">
    <property type="entry name" value="HTH_CROC1"/>
    <property type="match status" value="1"/>
</dbReference>
<dbReference type="AlphaFoldDB" id="G5J089"/>
<accession>G5J089</accession>
<feature type="domain" description="HTH cro/C1-type" evidence="1">
    <location>
        <begin position="35"/>
        <end position="90"/>
    </location>
</feature>
<dbReference type="GO" id="GO:0003677">
    <property type="term" value="F:DNA binding"/>
    <property type="evidence" value="ECO:0007669"/>
    <property type="project" value="InterPro"/>
</dbReference>
<proteinExistence type="predicted"/>
<evidence type="ECO:0000313" key="2">
    <source>
        <dbReference type="EMBL" id="EHJ14402.1"/>
    </source>
</evidence>
<evidence type="ECO:0000313" key="3">
    <source>
        <dbReference type="Proteomes" id="UP000003477"/>
    </source>
</evidence>
<dbReference type="PATRIC" id="fig|423471.3.peg.854"/>
<protein>
    <submittedName>
        <fullName evidence="2">Helix-turn-helix motif containing protein</fullName>
    </submittedName>
</protein>
<evidence type="ECO:0000259" key="1">
    <source>
        <dbReference type="PROSITE" id="PS50943"/>
    </source>
</evidence>
<dbReference type="CDD" id="cd00093">
    <property type="entry name" value="HTH_XRE"/>
    <property type="match status" value="1"/>
</dbReference>